<keyword evidence="10" id="KW-1133">Transmembrane helix</keyword>
<keyword evidence="5 9" id="KW-0798">TonB box</keyword>
<evidence type="ECO:0000256" key="6">
    <source>
        <dbReference type="ARBA" id="ARBA00023136"/>
    </source>
</evidence>
<keyword evidence="4 8" id="KW-0812">Transmembrane</keyword>
<dbReference type="AlphaFoldDB" id="A0AAE3XTW1"/>
<dbReference type="Gene3D" id="2.170.130.10">
    <property type="entry name" value="TonB-dependent receptor, plug domain"/>
    <property type="match status" value="1"/>
</dbReference>
<evidence type="ECO:0000256" key="9">
    <source>
        <dbReference type="RuleBase" id="RU003357"/>
    </source>
</evidence>
<accession>A0AAE3XTW1</accession>
<feature type="transmembrane region" description="Helical" evidence="10">
    <location>
        <begin position="12"/>
        <end position="35"/>
    </location>
</feature>
<evidence type="ECO:0000256" key="10">
    <source>
        <dbReference type="SAM" id="Phobius"/>
    </source>
</evidence>
<dbReference type="Proteomes" id="UP001185092">
    <property type="component" value="Unassembled WGS sequence"/>
</dbReference>
<evidence type="ECO:0000259" key="11">
    <source>
        <dbReference type="Pfam" id="PF00593"/>
    </source>
</evidence>
<dbReference type="EMBL" id="JAVDQD010000015">
    <property type="protein sequence ID" value="MDR6241988.1"/>
    <property type="molecule type" value="Genomic_DNA"/>
</dbReference>
<comment type="similarity">
    <text evidence="8 9">Belongs to the TonB-dependent receptor family.</text>
</comment>
<keyword evidence="7 8" id="KW-0998">Cell outer membrane</keyword>
<feature type="domain" description="TonB-dependent receptor-like beta-barrel" evidence="11">
    <location>
        <begin position="416"/>
        <end position="1002"/>
    </location>
</feature>
<gene>
    <name evidence="13" type="ORF">HNQ88_005075</name>
</gene>
<keyword evidence="2 8" id="KW-0813">Transport</keyword>
<dbReference type="Pfam" id="PF13715">
    <property type="entry name" value="CarbopepD_reg_2"/>
    <property type="match status" value="1"/>
</dbReference>
<dbReference type="SUPFAM" id="SSF56935">
    <property type="entry name" value="Porins"/>
    <property type="match status" value="1"/>
</dbReference>
<dbReference type="FunFam" id="2.60.40.1120:FF:000003">
    <property type="entry name" value="Outer membrane protein Omp121"/>
    <property type="match status" value="1"/>
</dbReference>
<proteinExistence type="inferred from homology"/>
<feature type="domain" description="TonB-dependent receptor plug" evidence="12">
    <location>
        <begin position="138"/>
        <end position="242"/>
    </location>
</feature>
<dbReference type="InterPro" id="IPR012910">
    <property type="entry name" value="Plug_dom"/>
</dbReference>
<reference evidence="13" key="1">
    <citation type="submission" date="2023-07" db="EMBL/GenBank/DDBJ databases">
        <title>Genomic Encyclopedia of Type Strains, Phase IV (KMG-IV): sequencing the most valuable type-strain genomes for metagenomic binning, comparative biology and taxonomic classification.</title>
        <authorList>
            <person name="Goeker M."/>
        </authorList>
    </citation>
    <scope>NUCLEOTIDE SEQUENCE</scope>
    <source>
        <strain evidence="13">DSM 26174</strain>
    </source>
</reference>
<evidence type="ECO:0000256" key="5">
    <source>
        <dbReference type="ARBA" id="ARBA00023077"/>
    </source>
</evidence>
<evidence type="ECO:0000313" key="14">
    <source>
        <dbReference type="Proteomes" id="UP001185092"/>
    </source>
</evidence>
<protein>
    <submittedName>
        <fullName evidence="13">TonB-linked SusC/RagA family outer membrane protein</fullName>
    </submittedName>
</protein>
<comment type="subcellular location">
    <subcellularLocation>
        <location evidence="1 8">Cell outer membrane</location>
        <topology evidence="1 8">Multi-pass membrane protein</topology>
    </subcellularLocation>
</comment>
<dbReference type="InterPro" id="IPR036942">
    <property type="entry name" value="Beta-barrel_TonB_sf"/>
</dbReference>
<keyword evidence="14" id="KW-1185">Reference proteome</keyword>
<organism evidence="13 14">
    <name type="scientific">Aureibacter tunicatorum</name>
    <dbReference type="NCBI Taxonomy" id="866807"/>
    <lineage>
        <taxon>Bacteria</taxon>
        <taxon>Pseudomonadati</taxon>
        <taxon>Bacteroidota</taxon>
        <taxon>Cytophagia</taxon>
        <taxon>Cytophagales</taxon>
        <taxon>Persicobacteraceae</taxon>
        <taxon>Aureibacter</taxon>
    </lineage>
</organism>
<dbReference type="InterPro" id="IPR023996">
    <property type="entry name" value="TonB-dep_OMP_SusC/RagA"/>
</dbReference>
<dbReference type="SUPFAM" id="SSF49464">
    <property type="entry name" value="Carboxypeptidase regulatory domain-like"/>
    <property type="match status" value="1"/>
</dbReference>
<dbReference type="Gene3D" id="2.60.40.1120">
    <property type="entry name" value="Carboxypeptidase-like, regulatory domain"/>
    <property type="match status" value="1"/>
</dbReference>
<dbReference type="Pfam" id="PF07715">
    <property type="entry name" value="Plug"/>
    <property type="match status" value="1"/>
</dbReference>
<evidence type="ECO:0000313" key="13">
    <source>
        <dbReference type="EMBL" id="MDR6241988.1"/>
    </source>
</evidence>
<dbReference type="GO" id="GO:0009279">
    <property type="term" value="C:cell outer membrane"/>
    <property type="evidence" value="ECO:0007669"/>
    <property type="project" value="UniProtKB-SubCell"/>
</dbReference>
<dbReference type="Pfam" id="PF00593">
    <property type="entry name" value="TonB_dep_Rec_b-barrel"/>
    <property type="match status" value="1"/>
</dbReference>
<dbReference type="Gene3D" id="2.40.170.20">
    <property type="entry name" value="TonB-dependent receptor, beta-barrel domain"/>
    <property type="match status" value="1"/>
</dbReference>
<dbReference type="RefSeq" id="WP_309943243.1">
    <property type="nucleotide sequence ID" value="NZ_AP025308.1"/>
</dbReference>
<evidence type="ECO:0000259" key="12">
    <source>
        <dbReference type="Pfam" id="PF07715"/>
    </source>
</evidence>
<keyword evidence="3 8" id="KW-1134">Transmembrane beta strand</keyword>
<dbReference type="InterPro" id="IPR037066">
    <property type="entry name" value="Plug_dom_sf"/>
</dbReference>
<dbReference type="NCBIfam" id="TIGR04056">
    <property type="entry name" value="OMP_RagA_SusC"/>
    <property type="match status" value="1"/>
</dbReference>
<evidence type="ECO:0000256" key="1">
    <source>
        <dbReference type="ARBA" id="ARBA00004571"/>
    </source>
</evidence>
<dbReference type="InterPro" id="IPR008969">
    <property type="entry name" value="CarboxyPept-like_regulatory"/>
</dbReference>
<name>A0AAE3XTW1_9BACT</name>
<comment type="caution">
    <text evidence="13">The sequence shown here is derived from an EMBL/GenBank/DDBJ whole genome shotgun (WGS) entry which is preliminary data.</text>
</comment>
<dbReference type="InterPro" id="IPR018247">
    <property type="entry name" value="EF_Hand_1_Ca_BS"/>
</dbReference>
<dbReference type="NCBIfam" id="TIGR04057">
    <property type="entry name" value="SusC_RagA_signa"/>
    <property type="match status" value="1"/>
</dbReference>
<dbReference type="InterPro" id="IPR023997">
    <property type="entry name" value="TonB-dep_OMP_SusC/RagA_CS"/>
</dbReference>
<evidence type="ECO:0000256" key="7">
    <source>
        <dbReference type="ARBA" id="ARBA00023237"/>
    </source>
</evidence>
<keyword evidence="6 8" id="KW-0472">Membrane</keyword>
<dbReference type="InterPro" id="IPR000531">
    <property type="entry name" value="Beta-barrel_TonB"/>
</dbReference>
<sequence length="1044" mass="115067">MCNFYLSRSKGLSRLFCSLIAMMMIGVLMPIGGYASTEAVDAVMQTGKQVSGTVLDEQGMPIPGANVLIKGTSNGTITDFDGNFTLEVDNETVLVFSFVGYLSQEVQVGNKNRVDVSLEPDVKQLDEIVVVGYGVQKKSDLSSAVSSLKAEEVNKIASTSPAQMIQGRTSGVSVVNSGSPGAAPYVKIRGMSSFGDVQPLYVIDGVPGGDITMVSPDEIESFEVLKDGAAAAIYGSLAANGVILVTTKSGKKEQPMKITVNAYGGVQSDMNRLPMANSQEHLMIMDQAYSNSIADGAIGQGDLPGYLNPESGFNVNNYADTDWQDATLRTATIQNYSIGMSGGGESSTYHLSANYLNQEGVVVNSGTERYNFRLKSTFEKGNLKVMPNIAYSRQTWENNTMDFLNMQRALPFVAPYDQTKESGYGYMNEYGLRSSANPVGQSELLNDITTKDQLVANLGLQYQITDDLVASGNLGYAKSFYKNRYDYPAYVLASDTKRQDPYLREYRSEWYELNYDFTLTYSKTFAEKHSLSVMAGLVGYLYDYGDIDVNVRGGFMFPDFGGLDPSFSGGASGDFIGEGSFTRFTRFGLMSRVNYSYDDRFLIQGTIRRDASSKFGSNNRWGNFPSVSAAWKMQNEAFMEPIKHIVTELKPRVSYGILGRETNLNAYDRQALVYGGMWYVMGGEGTGGIYTFDMANSNLKWEQSKTFNAGVDFGLFDDKLYGTFNYYQNDSESLLFPEPNNPPSSGMESPMVNIGKISNRGIELEIGYRNSVGDLKYDISGNMTTINNKVQSLPAPAYGNSYSYLGLSSQTLTQQGSSASQFHMYKTDGIFRSQSEVDAHVDQNGNLIQPNAKPGDVRYVDVNGDGTIDANDMTDVGSPIPNFEYAFNINLAYKGFDLSMFFQGVSGNKILNVNRYNMENPGSGFNMSSDLTNAWTPENPNTSTPRNVIQDNNNNYMMSDRYLEDGSYFRLKNIQIGYTLPKELVSKINVTNLRVYLNADNVFTITNYSGYDPEIVPINAFTQGYDMGTYPMFRTFTVGAQLTF</sequence>
<evidence type="ECO:0000256" key="2">
    <source>
        <dbReference type="ARBA" id="ARBA00022448"/>
    </source>
</evidence>
<dbReference type="InterPro" id="IPR039426">
    <property type="entry name" value="TonB-dep_rcpt-like"/>
</dbReference>
<dbReference type="PROSITE" id="PS00018">
    <property type="entry name" value="EF_HAND_1"/>
    <property type="match status" value="1"/>
</dbReference>
<evidence type="ECO:0000256" key="3">
    <source>
        <dbReference type="ARBA" id="ARBA00022452"/>
    </source>
</evidence>
<dbReference type="PROSITE" id="PS52016">
    <property type="entry name" value="TONB_DEPENDENT_REC_3"/>
    <property type="match status" value="1"/>
</dbReference>
<evidence type="ECO:0000256" key="4">
    <source>
        <dbReference type="ARBA" id="ARBA00022692"/>
    </source>
</evidence>
<evidence type="ECO:0000256" key="8">
    <source>
        <dbReference type="PROSITE-ProRule" id="PRU01360"/>
    </source>
</evidence>